<dbReference type="GO" id="GO:0045944">
    <property type="term" value="P:positive regulation of transcription by RNA polymerase II"/>
    <property type="evidence" value="ECO:0007669"/>
    <property type="project" value="TreeGrafter"/>
</dbReference>
<dbReference type="GO" id="GO:0005634">
    <property type="term" value="C:nucleus"/>
    <property type="evidence" value="ECO:0007669"/>
    <property type="project" value="UniProtKB-SubCell"/>
</dbReference>
<keyword evidence="8" id="KW-1133">Transmembrane helix</keyword>
<dbReference type="InterPro" id="IPR036864">
    <property type="entry name" value="Zn2-C6_fun-type_DNA-bd_sf"/>
</dbReference>
<dbReference type="SMART" id="SM00066">
    <property type="entry name" value="GAL4"/>
    <property type="match status" value="1"/>
</dbReference>
<gene>
    <name evidence="10" type="ORF">P170DRAFT_415927</name>
</gene>
<dbReference type="AlphaFoldDB" id="A0A2I2FWJ7"/>
<dbReference type="GeneID" id="36554791"/>
<keyword evidence="5" id="KW-0238">DNA-binding</keyword>
<dbReference type="GO" id="GO:0043565">
    <property type="term" value="F:sequence-specific DNA binding"/>
    <property type="evidence" value="ECO:0007669"/>
    <property type="project" value="TreeGrafter"/>
</dbReference>
<dbReference type="CDD" id="cd12148">
    <property type="entry name" value="fungal_TF_MHR"/>
    <property type="match status" value="1"/>
</dbReference>
<feature type="domain" description="Zn(2)-C6 fungal-type" evidence="9">
    <location>
        <begin position="14"/>
        <end position="41"/>
    </location>
</feature>
<evidence type="ECO:0000256" key="2">
    <source>
        <dbReference type="ARBA" id="ARBA00022723"/>
    </source>
</evidence>
<keyword evidence="8" id="KW-0472">Membrane</keyword>
<dbReference type="GO" id="GO:0006351">
    <property type="term" value="P:DNA-templated transcription"/>
    <property type="evidence" value="ECO:0007669"/>
    <property type="project" value="InterPro"/>
</dbReference>
<dbReference type="GO" id="GO:0000981">
    <property type="term" value="F:DNA-binding transcription factor activity, RNA polymerase II-specific"/>
    <property type="evidence" value="ECO:0007669"/>
    <property type="project" value="InterPro"/>
</dbReference>
<evidence type="ECO:0000256" key="6">
    <source>
        <dbReference type="ARBA" id="ARBA00023163"/>
    </source>
</evidence>
<feature type="transmembrane region" description="Helical" evidence="8">
    <location>
        <begin position="490"/>
        <end position="510"/>
    </location>
</feature>
<comment type="caution">
    <text evidence="10">The sequence shown here is derived from an EMBL/GenBank/DDBJ whole genome shotgun (WGS) entry which is preliminary data.</text>
</comment>
<keyword evidence="7" id="KW-0539">Nucleus</keyword>
<proteinExistence type="predicted"/>
<evidence type="ECO:0000259" key="9">
    <source>
        <dbReference type="PROSITE" id="PS00463"/>
    </source>
</evidence>
<dbReference type="STRING" id="1392250.A0A2I2FWJ7"/>
<dbReference type="SMART" id="SM00906">
    <property type="entry name" value="Fungal_trans"/>
    <property type="match status" value="1"/>
</dbReference>
<keyword evidence="4" id="KW-0805">Transcription regulation</keyword>
<protein>
    <recommendedName>
        <fullName evidence="9">Zn(2)-C6 fungal-type domain-containing protein</fullName>
    </recommendedName>
</protein>
<keyword evidence="11" id="KW-1185">Reference proteome</keyword>
<dbReference type="PANTHER" id="PTHR47782">
    <property type="entry name" value="ZN(II)2CYS6 TRANSCRIPTION FACTOR (EUROFUNG)-RELATED"/>
    <property type="match status" value="1"/>
</dbReference>
<dbReference type="RefSeq" id="XP_024700314.1">
    <property type="nucleotide sequence ID" value="XM_024847092.1"/>
</dbReference>
<evidence type="ECO:0000256" key="3">
    <source>
        <dbReference type="ARBA" id="ARBA00022833"/>
    </source>
</evidence>
<keyword evidence="8" id="KW-0812">Transmembrane</keyword>
<evidence type="ECO:0000313" key="11">
    <source>
        <dbReference type="Proteomes" id="UP000234275"/>
    </source>
</evidence>
<keyword evidence="2" id="KW-0479">Metal-binding</keyword>
<comment type="subcellular location">
    <subcellularLocation>
        <location evidence="1">Nucleus</location>
    </subcellularLocation>
</comment>
<evidence type="ECO:0000256" key="7">
    <source>
        <dbReference type="ARBA" id="ARBA00023242"/>
    </source>
</evidence>
<evidence type="ECO:0000256" key="1">
    <source>
        <dbReference type="ARBA" id="ARBA00004123"/>
    </source>
</evidence>
<sequence>MATDTRIRKRIPKSCRRCHRRKQRCVGFPVCMGCEAADQPCLRSEATLSWHHAMSKDALVRRIELLESQLAEVSSPLSGFDSAIEIDGREYPDLLLKRNKPGTVPLVSLRDSESTYLGPSSGRTIAKSLGRLLQDTAWMDDIPVDASHKPEDASNNFVANKAAPPDDEVGSRILDAYLKNMHMRLPFLDRSKILKLHRDRNLPIDTNPEAQFDRFKLFMVYAIGSANLQMTEAYAGSSPSSFYETALQFNSSVRESLTLAGAEAMTLLCLYNLRSSTSSKVWYMMGLALRICIDYGLHREAHYRKQTPYHAQLHRRIFWTVYILERYSSWSLGRPFSIAEEEIDAELPADLDDTITDDGFIQYLLLNPTDSSREPPGPNLRRFISSIRLQRIMSRIHLRVYRVDLPPSELVPEISPLLASLEEFKSTLPCMAEHEEDFISMHWNNSVRMLLQPFLNILQPDHELIGRTLQASGQMCQLFKRLRQRDSSGYSFLLVNGIFMAGLTMCFCLFRSPGLLTATVSNDLRAASSALFVMAERDSSLKKYRDSLESLITRVLEFANDSSGSNDIDRQDYSLTDKPRAMFGDTSKGSHSSQSDPAALQDEFLSNMGFFDGTGADACERQNGFFNISYPFNGILMDEISTGNLFFMNMADDLHFEI</sequence>
<dbReference type="CDD" id="cd00067">
    <property type="entry name" value="GAL4"/>
    <property type="match status" value="1"/>
</dbReference>
<dbReference type="SUPFAM" id="SSF57701">
    <property type="entry name" value="Zn2/Cys6 DNA-binding domain"/>
    <property type="match status" value="1"/>
</dbReference>
<evidence type="ECO:0000256" key="5">
    <source>
        <dbReference type="ARBA" id="ARBA00023125"/>
    </source>
</evidence>
<dbReference type="Gene3D" id="4.10.240.10">
    <property type="entry name" value="Zn(2)-C6 fungal-type DNA-binding domain"/>
    <property type="match status" value="1"/>
</dbReference>
<dbReference type="Proteomes" id="UP000234275">
    <property type="component" value="Unassembled WGS sequence"/>
</dbReference>
<dbReference type="OrthoDB" id="9970124at2759"/>
<evidence type="ECO:0000313" key="10">
    <source>
        <dbReference type="EMBL" id="PLB45012.1"/>
    </source>
</evidence>
<dbReference type="EMBL" id="MSFO01000008">
    <property type="protein sequence ID" value="PLB45012.1"/>
    <property type="molecule type" value="Genomic_DNA"/>
</dbReference>
<accession>A0A2I2FWJ7</accession>
<dbReference type="InterPro" id="IPR007219">
    <property type="entry name" value="XnlR_reg_dom"/>
</dbReference>
<dbReference type="PROSITE" id="PS00463">
    <property type="entry name" value="ZN2_CY6_FUNGAL_1"/>
    <property type="match status" value="1"/>
</dbReference>
<dbReference type="GO" id="GO:0008270">
    <property type="term" value="F:zinc ion binding"/>
    <property type="evidence" value="ECO:0007669"/>
    <property type="project" value="InterPro"/>
</dbReference>
<evidence type="ECO:0000256" key="8">
    <source>
        <dbReference type="SAM" id="Phobius"/>
    </source>
</evidence>
<dbReference type="PANTHER" id="PTHR47782:SF12">
    <property type="entry name" value="ZN(II)2CYS6 TRANSCRIPTION FACTOR (EUROFUNG)"/>
    <property type="match status" value="1"/>
</dbReference>
<keyword evidence="6" id="KW-0804">Transcription</keyword>
<keyword evidence="3" id="KW-0862">Zinc</keyword>
<dbReference type="VEuPathDB" id="FungiDB:P170DRAFT_415927"/>
<dbReference type="Pfam" id="PF04082">
    <property type="entry name" value="Fungal_trans"/>
    <property type="match status" value="1"/>
</dbReference>
<dbReference type="InterPro" id="IPR052202">
    <property type="entry name" value="Yeast_MetPath_Reg"/>
</dbReference>
<evidence type="ECO:0000256" key="4">
    <source>
        <dbReference type="ARBA" id="ARBA00023015"/>
    </source>
</evidence>
<name>A0A2I2FWJ7_9EURO</name>
<reference evidence="10 11" key="1">
    <citation type="submission" date="2016-12" db="EMBL/GenBank/DDBJ databases">
        <title>The genomes of Aspergillus section Nigri reveals drivers in fungal speciation.</title>
        <authorList>
            <consortium name="DOE Joint Genome Institute"/>
            <person name="Vesth T.C."/>
            <person name="Nybo J."/>
            <person name="Theobald S."/>
            <person name="Brandl J."/>
            <person name="Frisvad J.C."/>
            <person name="Nielsen K.F."/>
            <person name="Lyhne E.K."/>
            <person name="Kogle M.E."/>
            <person name="Kuo A."/>
            <person name="Riley R."/>
            <person name="Clum A."/>
            <person name="Nolan M."/>
            <person name="Lipzen A."/>
            <person name="Salamov A."/>
            <person name="Henrissat B."/>
            <person name="Wiebenga A."/>
            <person name="De Vries R.P."/>
            <person name="Grigoriev I.V."/>
            <person name="Mortensen U.H."/>
            <person name="Andersen M.R."/>
            <person name="Baker S.E."/>
        </authorList>
    </citation>
    <scope>NUCLEOTIDE SEQUENCE [LARGE SCALE GENOMIC DNA]</scope>
    <source>
        <strain evidence="10 11">IBT 23096</strain>
    </source>
</reference>
<dbReference type="InterPro" id="IPR001138">
    <property type="entry name" value="Zn2Cys6_DnaBD"/>
</dbReference>
<organism evidence="10 11">
    <name type="scientific">Aspergillus steynii IBT 23096</name>
    <dbReference type="NCBI Taxonomy" id="1392250"/>
    <lineage>
        <taxon>Eukaryota</taxon>
        <taxon>Fungi</taxon>
        <taxon>Dikarya</taxon>
        <taxon>Ascomycota</taxon>
        <taxon>Pezizomycotina</taxon>
        <taxon>Eurotiomycetes</taxon>
        <taxon>Eurotiomycetidae</taxon>
        <taxon>Eurotiales</taxon>
        <taxon>Aspergillaceae</taxon>
        <taxon>Aspergillus</taxon>
        <taxon>Aspergillus subgen. Circumdati</taxon>
    </lineage>
</organism>